<feature type="transmembrane region" description="Helical" evidence="6">
    <location>
        <begin position="543"/>
        <end position="566"/>
    </location>
</feature>
<evidence type="ECO:0000256" key="4">
    <source>
        <dbReference type="ARBA" id="ARBA00022989"/>
    </source>
</evidence>
<evidence type="ECO:0000256" key="2">
    <source>
        <dbReference type="ARBA" id="ARBA00022475"/>
    </source>
</evidence>
<evidence type="ECO:0000256" key="3">
    <source>
        <dbReference type="ARBA" id="ARBA00022692"/>
    </source>
</evidence>
<feature type="transmembrane region" description="Helical" evidence="6">
    <location>
        <begin position="413"/>
        <end position="434"/>
    </location>
</feature>
<evidence type="ECO:0000256" key="6">
    <source>
        <dbReference type="SAM" id="Phobius"/>
    </source>
</evidence>
<feature type="transmembrane region" description="Helical" evidence="6">
    <location>
        <begin position="84"/>
        <end position="101"/>
    </location>
</feature>
<protein>
    <recommendedName>
        <fullName evidence="7">Metallo-beta-lactamase domain-containing protein</fullName>
    </recommendedName>
</protein>
<feature type="transmembrane region" description="Helical" evidence="6">
    <location>
        <begin position="310"/>
        <end position="331"/>
    </location>
</feature>
<dbReference type="InterPro" id="IPR035681">
    <property type="entry name" value="ComA-like_MBL"/>
</dbReference>
<dbReference type="Pfam" id="PF13567">
    <property type="entry name" value="DUF4131"/>
    <property type="match status" value="1"/>
</dbReference>
<dbReference type="PANTHER" id="PTHR30619">
    <property type="entry name" value="DNA INTERNALIZATION/COMPETENCE PROTEIN COMEC/REC2"/>
    <property type="match status" value="1"/>
</dbReference>
<proteinExistence type="predicted"/>
<evidence type="ECO:0000256" key="5">
    <source>
        <dbReference type="ARBA" id="ARBA00023136"/>
    </source>
</evidence>
<feature type="transmembrane region" description="Helical" evidence="6">
    <location>
        <begin position="515"/>
        <end position="537"/>
    </location>
</feature>
<dbReference type="InterPro" id="IPR004797">
    <property type="entry name" value="Competence_ComEC/Rec2"/>
</dbReference>
<dbReference type="EMBL" id="CADIJO010000008">
    <property type="protein sequence ID" value="CAB3704635.1"/>
    <property type="molecule type" value="Genomic_DNA"/>
</dbReference>
<name>A0A6S6ZZJ5_9BURK</name>
<evidence type="ECO:0000259" key="7">
    <source>
        <dbReference type="SMART" id="SM00849"/>
    </source>
</evidence>
<dbReference type="SUPFAM" id="SSF56281">
    <property type="entry name" value="Metallo-hydrolase/oxidoreductase"/>
    <property type="match status" value="1"/>
</dbReference>
<keyword evidence="5 6" id="KW-0472">Membrane</keyword>
<keyword evidence="2" id="KW-1003">Cell membrane</keyword>
<feature type="domain" description="Metallo-beta-lactamase" evidence="7">
    <location>
        <begin position="606"/>
        <end position="812"/>
    </location>
</feature>
<dbReference type="AlphaFoldDB" id="A0A6S6ZZJ5"/>
<dbReference type="Proteomes" id="UP000494111">
    <property type="component" value="Unassembled WGS sequence"/>
</dbReference>
<dbReference type="InterPro" id="IPR052159">
    <property type="entry name" value="Competence_DNA_uptake"/>
</dbReference>
<feature type="transmembrane region" description="Helical" evidence="6">
    <location>
        <begin position="455"/>
        <end position="475"/>
    </location>
</feature>
<dbReference type="GO" id="GO:0005886">
    <property type="term" value="C:plasma membrane"/>
    <property type="evidence" value="ECO:0007669"/>
    <property type="project" value="UniProtKB-SubCell"/>
</dbReference>
<feature type="transmembrane region" description="Helical" evidence="6">
    <location>
        <begin position="487"/>
        <end position="508"/>
    </location>
</feature>
<dbReference type="CDD" id="cd07731">
    <property type="entry name" value="ComA-like_MBL-fold"/>
    <property type="match status" value="1"/>
</dbReference>
<dbReference type="InterPro" id="IPR036866">
    <property type="entry name" value="RibonucZ/Hydroxyglut_hydro"/>
</dbReference>
<feature type="transmembrane region" description="Helical" evidence="6">
    <location>
        <begin position="351"/>
        <end position="372"/>
    </location>
</feature>
<evidence type="ECO:0000313" key="8">
    <source>
        <dbReference type="EMBL" id="CAB3704635.1"/>
    </source>
</evidence>
<reference evidence="8 9" key="1">
    <citation type="submission" date="2020-04" db="EMBL/GenBank/DDBJ databases">
        <authorList>
            <person name="De Canck E."/>
        </authorList>
    </citation>
    <scope>NUCLEOTIDE SEQUENCE [LARGE SCALE GENOMIC DNA]</scope>
    <source>
        <strain evidence="8 9">LMG 3458</strain>
    </source>
</reference>
<dbReference type="Gene3D" id="3.60.15.10">
    <property type="entry name" value="Ribonuclease Z/Hydroxyacylglutathione hydrolase-like"/>
    <property type="match status" value="1"/>
</dbReference>
<dbReference type="PANTHER" id="PTHR30619:SF1">
    <property type="entry name" value="RECOMBINATION PROTEIN 2"/>
    <property type="match status" value="1"/>
</dbReference>
<organism evidence="8 9">
    <name type="scientific">Achromobacter deleyi</name>
    <dbReference type="NCBI Taxonomy" id="1353891"/>
    <lineage>
        <taxon>Bacteria</taxon>
        <taxon>Pseudomonadati</taxon>
        <taxon>Pseudomonadota</taxon>
        <taxon>Betaproteobacteria</taxon>
        <taxon>Burkholderiales</taxon>
        <taxon>Alcaligenaceae</taxon>
        <taxon>Achromobacter</taxon>
    </lineage>
</organism>
<comment type="subcellular location">
    <subcellularLocation>
        <location evidence="1">Cell membrane</location>
        <topology evidence="1">Multi-pass membrane protein</topology>
    </subcellularLocation>
</comment>
<dbReference type="GO" id="GO:0030420">
    <property type="term" value="P:establishment of competence for transformation"/>
    <property type="evidence" value="ECO:0007669"/>
    <property type="project" value="InterPro"/>
</dbReference>
<dbReference type="InterPro" id="IPR025405">
    <property type="entry name" value="DUF4131"/>
</dbReference>
<dbReference type="InterPro" id="IPR001279">
    <property type="entry name" value="Metallo-B-lactamas"/>
</dbReference>
<accession>A0A6S6ZZJ5</accession>
<evidence type="ECO:0000256" key="1">
    <source>
        <dbReference type="ARBA" id="ARBA00004651"/>
    </source>
</evidence>
<keyword evidence="4 6" id="KW-1133">Transmembrane helix</keyword>
<dbReference type="InterPro" id="IPR004477">
    <property type="entry name" value="ComEC_N"/>
</dbReference>
<sequence length="868" mass="91529">MFGGGGGIVKGGALGLPSQGPGNRGGQILAGDPHGQSRALAAFRAALATYAGSFQETDINGRLFCLAFVAGAGGVQLLPALPGVAAYAAAAGACIVALVAWRRWPGRAIGLCSAASVGLCLGALNAAAQAQLRLDDALADEHQNEVARLVLRVAELPDGDARGQRFVGEQVAPARAGMPSRILVSWLSPPGGQANQPLLMPGQVWRMALVLRRPSGLLNPDAPDSEARMFARGLRATGTVRGQPRLLDDQPWASPGIAIERARHQVRQGLRLALGEHRYAPVLIALAIGDQAGVAREDWRLFNRSGITHLVSISGMHVTSIAGIAGLLLAAWWRRARWRGTGLAEFIPSRIAGGAAAAVVALFYCLIAGWGVPARRTFFMLSVVLAAAVSRLRMSAGRILACAAAAVVALDPWAPMSVGFWLSFGAVAILLRIADAPRDADAGWRKRWATTLGQATRLQLVVTLGLTPLLAYLVHQVSLGSPLANAVAIPVVTFFVTPLALLCAALSVTPGLAAAAALAGQAGLYGFDLMMVVVAWVGNARWASFSVAAAPWPWLALAVAGMVWALQAPGWPARRLGWLCMAPLLCWRPDRPEPGYWRMSAMDIGQGSAILVQTASQALLFDAGPRSFSGSDAGERVIAPFLQARGIGELDVLVLSHADTDHVGGTRSVLAAVPVARSYASFDLAAFLRRDARLWPDGAGLPTPQPGEVLGCARDVRWEVDGVTFTFLHPAGGTSGRVEDRNADSCVLRVEGFEHALLLTGDIGVAQERELAARGLAPADIVMAPHHGSASSSSRELVAASGAAHVIAQAGYLNRFRHPARAVELRWTRAGAVFWRSDRDGAVMARSRAGALDVWAQRDVGRRYWHGR</sequence>
<dbReference type="NCBIfam" id="TIGR00361">
    <property type="entry name" value="ComEC_Rec2"/>
    <property type="match status" value="1"/>
</dbReference>
<evidence type="ECO:0000313" key="9">
    <source>
        <dbReference type="Proteomes" id="UP000494111"/>
    </source>
</evidence>
<dbReference type="Pfam" id="PF03772">
    <property type="entry name" value="Competence"/>
    <property type="match status" value="1"/>
</dbReference>
<dbReference type="NCBIfam" id="TIGR00360">
    <property type="entry name" value="ComEC_N-term"/>
    <property type="match status" value="1"/>
</dbReference>
<dbReference type="SMART" id="SM00849">
    <property type="entry name" value="Lactamase_B"/>
    <property type="match status" value="1"/>
</dbReference>
<keyword evidence="3 6" id="KW-0812">Transmembrane</keyword>
<dbReference type="Pfam" id="PF00753">
    <property type="entry name" value="Lactamase_B"/>
    <property type="match status" value="1"/>
</dbReference>
<gene>
    <name evidence="8" type="ORF">LMG3458_02856</name>
</gene>